<accession>A0ABT3G6T9</accession>
<dbReference type="RefSeq" id="WP_264515113.1">
    <property type="nucleotide sequence ID" value="NZ_JAPDDR010000009.1"/>
</dbReference>
<organism evidence="1 2">
    <name type="scientific">Luteolibacter rhizosphaerae</name>
    <dbReference type="NCBI Taxonomy" id="2989719"/>
    <lineage>
        <taxon>Bacteria</taxon>
        <taxon>Pseudomonadati</taxon>
        <taxon>Verrucomicrobiota</taxon>
        <taxon>Verrucomicrobiia</taxon>
        <taxon>Verrucomicrobiales</taxon>
        <taxon>Verrucomicrobiaceae</taxon>
        <taxon>Luteolibacter</taxon>
    </lineage>
</organism>
<evidence type="ECO:0000313" key="2">
    <source>
        <dbReference type="Proteomes" id="UP001165653"/>
    </source>
</evidence>
<sequence>MQLQTLGATVARDFEMRALPFFERFGKPEKMRDRLRSGMPKDWFTLSGEQRIELLAAIESSLGNQAKAIELIDAELTKLRDALPKKRYALEALRAKLAA</sequence>
<protein>
    <recommendedName>
        <fullName evidence="3">DUF3135 domain-containing protein</fullName>
    </recommendedName>
</protein>
<reference evidence="1" key="1">
    <citation type="submission" date="2022-10" db="EMBL/GenBank/DDBJ databases">
        <title>Luteolibacter sp. GHJ8, whole genome shotgun sequencing project.</title>
        <authorList>
            <person name="Zhao G."/>
            <person name="Shen L."/>
        </authorList>
    </citation>
    <scope>NUCLEOTIDE SEQUENCE</scope>
    <source>
        <strain evidence="1">GHJ8</strain>
    </source>
</reference>
<proteinExistence type="predicted"/>
<dbReference type="EMBL" id="JAPDDR010000009">
    <property type="protein sequence ID" value="MCW1915562.1"/>
    <property type="molecule type" value="Genomic_DNA"/>
</dbReference>
<comment type="caution">
    <text evidence="1">The sequence shown here is derived from an EMBL/GenBank/DDBJ whole genome shotgun (WGS) entry which is preliminary data.</text>
</comment>
<dbReference type="Proteomes" id="UP001165653">
    <property type="component" value="Unassembled WGS sequence"/>
</dbReference>
<evidence type="ECO:0008006" key="3">
    <source>
        <dbReference type="Google" id="ProtNLM"/>
    </source>
</evidence>
<evidence type="ECO:0000313" key="1">
    <source>
        <dbReference type="EMBL" id="MCW1915562.1"/>
    </source>
</evidence>
<name>A0ABT3G6T9_9BACT</name>
<gene>
    <name evidence="1" type="ORF">OJ996_18395</name>
</gene>
<keyword evidence="2" id="KW-1185">Reference proteome</keyword>